<dbReference type="Proteomes" id="UP000814140">
    <property type="component" value="Unassembled WGS sequence"/>
</dbReference>
<reference evidence="1" key="1">
    <citation type="submission" date="2021-03" db="EMBL/GenBank/DDBJ databases">
        <authorList>
            <consortium name="DOE Joint Genome Institute"/>
            <person name="Ahrendt S."/>
            <person name="Looney B.P."/>
            <person name="Miyauchi S."/>
            <person name="Morin E."/>
            <person name="Drula E."/>
            <person name="Courty P.E."/>
            <person name="Chicoki N."/>
            <person name="Fauchery L."/>
            <person name="Kohler A."/>
            <person name="Kuo A."/>
            <person name="Labutti K."/>
            <person name="Pangilinan J."/>
            <person name="Lipzen A."/>
            <person name="Riley R."/>
            <person name="Andreopoulos W."/>
            <person name="He G."/>
            <person name="Johnson J."/>
            <person name="Barry K.W."/>
            <person name="Grigoriev I.V."/>
            <person name="Nagy L."/>
            <person name="Hibbett D."/>
            <person name="Henrissat B."/>
            <person name="Matheny P.B."/>
            <person name="Labbe J."/>
            <person name="Martin F."/>
        </authorList>
    </citation>
    <scope>NUCLEOTIDE SEQUENCE</scope>
    <source>
        <strain evidence="1">HHB10654</strain>
    </source>
</reference>
<evidence type="ECO:0000313" key="2">
    <source>
        <dbReference type="Proteomes" id="UP000814140"/>
    </source>
</evidence>
<sequence>MYVADHARRLARILPHTVVKHLPEWLRGMGFKRMARHGRRLGEEVVDVPFQFIRNRMRDGTACPSMALFNLQDLEDIDSTESRQTVRLIAGALGSLHAGRSI</sequence>
<protein>
    <submittedName>
        <fullName evidence="1">Uncharacterized protein</fullName>
    </submittedName>
</protein>
<gene>
    <name evidence="1" type="ORF">BV25DRAFT_1832289</name>
</gene>
<proteinExistence type="predicted"/>
<evidence type="ECO:0000313" key="1">
    <source>
        <dbReference type="EMBL" id="KAI0056402.1"/>
    </source>
</evidence>
<accession>A0ACB8SJI9</accession>
<name>A0ACB8SJI9_9AGAM</name>
<reference evidence="1" key="2">
    <citation type="journal article" date="2022" name="New Phytol.">
        <title>Evolutionary transition to the ectomycorrhizal habit in the genomes of a hyperdiverse lineage of mushroom-forming fungi.</title>
        <authorList>
            <person name="Looney B."/>
            <person name="Miyauchi S."/>
            <person name="Morin E."/>
            <person name="Drula E."/>
            <person name="Courty P.E."/>
            <person name="Kohler A."/>
            <person name="Kuo A."/>
            <person name="LaButti K."/>
            <person name="Pangilinan J."/>
            <person name="Lipzen A."/>
            <person name="Riley R."/>
            <person name="Andreopoulos W."/>
            <person name="He G."/>
            <person name="Johnson J."/>
            <person name="Nolan M."/>
            <person name="Tritt A."/>
            <person name="Barry K.W."/>
            <person name="Grigoriev I.V."/>
            <person name="Nagy L.G."/>
            <person name="Hibbett D."/>
            <person name="Henrissat B."/>
            <person name="Matheny P.B."/>
            <person name="Labbe J."/>
            <person name="Martin F.M."/>
        </authorList>
    </citation>
    <scope>NUCLEOTIDE SEQUENCE</scope>
    <source>
        <strain evidence="1">HHB10654</strain>
    </source>
</reference>
<dbReference type="EMBL" id="MU277265">
    <property type="protein sequence ID" value="KAI0056402.1"/>
    <property type="molecule type" value="Genomic_DNA"/>
</dbReference>
<comment type="caution">
    <text evidence="1">The sequence shown here is derived from an EMBL/GenBank/DDBJ whole genome shotgun (WGS) entry which is preliminary data.</text>
</comment>
<organism evidence="1 2">
    <name type="scientific">Artomyces pyxidatus</name>
    <dbReference type="NCBI Taxonomy" id="48021"/>
    <lineage>
        <taxon>Eukaryota</taxon>
        <taxon>Fungi</taxon>
        <taxon>Dikarya</taxon>
        <taxon>Basidiomycota</taxon>
        <taxon>Agaricomycotina</taxon>
        <taxon>Agaricomycetes</taxon>
        <taxon>Russulales</taxon>
        <taxon>Auriscalpiaceae</taxon>
        <taxon>Artomyces</taxon>
    </lineage>
</organism>
<keyword evidence="2" id="KW-1185">Reference proteome</keyword>